<organism evidence="3 4">
    <name type="scientific">Manduca sexta</name>
    <name type="common">Tobacco hawkmoth</name>
    <name type="synonym">Tobacco hornworm</name>
    <dbReference type="NCBI Taxonomy" id="7130"/>
    <lineage>
        <taxon>Eukaryota</taxon>
        <taxon>Metazoa</taxon>
        <taxon>Ecdysozoa</taxon>
        <taxon>Arthropoda</taxon>
        <taxon>Hexapoda</taxon>
        <taxon>Insecta</taxon>
        <taxon>Pterygota</taxon>
        <taxon>Neoptera</taxon>
        <taxon>Endopterygota</taxon>
        <taxon>Lepidoptera</taxon>
        <taxon>Glossata</taxon>
        <taxon>Ditrysia</taxon>
        <taxon>Bombycoidea</taxon>
        <taxon>Sphingidae</taxon>
        <taxon>Sphinginae</taxon>
        <taxon>Sphingini</taxon>
        <taxon>Manduca</taxon>
    </lineage>
</organism>
<dbReference type="EMBL" id="JH668556">
    <property type="protein sequence ID" value="KAG6457743.1"/>
    <property type="molecule type" value="Genomic_DNA"/>
</dbReference>
<dbReference type="PROSITE" id="PS50878">
    <property type="entry name" value="RT_POL"/>
    <property type="match status" value="1"/>
</dbReference>
<evidence type="ECO:0000313" key="4">
    <source>
        <dbReference type="Proteomes" id="UP000791440"/>
    </source>
</evidence>
<evidence type="ECO:0000259" key="1">
    <source>
        <dbReference type="PROSITE" id="PS50878"/>
    </source>
</evidence>
<feature type="domain" description="RNase H type-1" evidence="2">
    <location>
        <begin position="950"/>
        <end position="1082"/>
    </location>
</feature>
<keyword evidence="4" id="KW-1185">Reference proteome</keyword>
<reference evidence="3" key="2">
    <citation type="submission" date="2020-12" db="EMBL/GenBank/DDBJ databases">
        <authorList>
            <person name="Kanost M."/>
        </authorList>
    </citation>
    <scope>NUCLEOTIDE SEQUENCE</scope>
</reference>
<name>A0A922CTW6_MANSE</name>
<sequence>MDYRPKIFVNVLQWNAQSIRPKSAEFEVLLNREKIHIAILSETWLDPESNFRISGYNVFRKDRADGYGGVAVLTHSSIKAQLCNTTLLNSQIEILHVKVLNCNNLENVISLYCPPSANTTLRDWDQILNIVNRKSLIAGDINGHHTSWSTKTDSRGEQIQEAILEKNFVALNDSTDTRVKLVNGIVQRSSPDLSLTSADIALNFHWTVLNENLGSDHLMVKMKNSIVASNLYKKKRNFKKADWSMYRMCVENELLNLTFPDDHQEAYDIFVDIINRAADKSIPYIKICENPSHQQRFTPKSYWNQDISKAVAERRRALAVFRRNATPDNLEVLQDKIRMAQKLIRKGKLRSWQNFCNDIDTSTSARDMWAKMKWLKGRKTPASCITREAAESLLSSLAPDYAAPCPPCFFSKNIHLSSPVTVQELLNTTKRSDTTPGLDGISYSMIEKLPVTAKHKLVSLYNRFLYNGFVPIQWKEVKIVPIPKTNTFSNSVTSLRPIALLCCLCKTLHTIITRRLEWYLERNGYFSEKTVGFRKSRSCMDNLTRLVCRIQSGFSQGHATVACFVDIDSAYNNVDIFSLLKVLDDLGVGATICKYLWEYLHYRRLFIDFDHKDSLNRATGIGIAQGDPLSPVLFNATTINICKSLNQVHVSQYADDFALYISCKNILNAVEAVQKALNTLNSMVSKIGLSISHRKTKVCVFTRSHSRNISGHVTLKINNEHMEQIDTVKYLGMWIDKSLRWGRHINETQKKLVRFLNIFKVLAGSSWGIHPIHLRRLYIAIIRNRLDYGCFLYDSSAKSHLYKLDKVQNQVMRVIGGFIRSTPTHVMQSELCLPPLFVRRTFLAAKFWFRSKSFRNNTTINILEELNRLCECAYWSRKKLPLLIEMHRKYYNVSVHSETMLSIYSLSNWMTKYDLSTNIMTTIDELVCSKGKIRLTSLRNICRTYLNNKYNDYYKLYTDGSKCETKCGAAFFDVQMDVGVRFKIDSCLSIMHCELIAIAEALAYATVSDYNKIVILSDAKSALLHLARLPSSIRGLPIAYSILESICKLRKMNKVVVIQWIPSHIGVMGNEEADRLAREALTDGITVSCLPVYSEHLSNVRIHCRHLWHEYFNEHSLTKGIWYKTIQCLPPRYPWFNKLRMNRNDIRTLLRLRSGHIPANKFNFLMGYSDTPNCLYCNVPEDVYHVLMECVRNEAERRLISLNDDYNLGICNSILATPQSEEAKTILKVYSKIV</sequence>
<dbReference type="Pfam" id="PF14529">
    <property type="entry name" value="Exo_endo_phos_2"/>
    <property type="match status" value="1"/>
</dbReference>
<dbReference type="Pfam" id="PF00078">
    <property type="entry name" value="RVT_1"/>
    <property type="match status" value="1"/>
</dbReference>
<dbReference type="GO" id="GO:0004523">
    <property type="term" value="F:RNA-DNA hybrid ribonuclease activity"/>
    <property type="evidence" value="ECO:0007669"/>
    <property type="project" value="InterPro"/>
</dbReference>
<evidence type="ECO:0000259" key="2">
    <source>
        <dbReference type="PROSITE" id="PS50879"/>
    </source>
</evidence>
<dbReference type="PANTHER" id="PTHR36688:SF2">
    <property type="entry name" value="ENDONUCLEASE_EXONUCLEASE_PHOSPHATASE DOMAIN-CONTAINING PROTEIN"/>
    <property type="match status" value="1"/>
</dbReference>
<evidence type="ECO:0000313" key="3">
    <source>
        <dbReference type="EMBL" id="KAG6457743.1"/>
    </source>
</evidence>
<dbReference type="PROSITE" id="PS50879">
    <property type="entry name" value="RNASE_H_1"/>
    <property type="match status" value="1"/>
</dbReference>
<dbReference type="PANTHER" id="PTHR36688">
    <property type="entry name" value="ENDO/EXONUCLEASE/PHOSPHATASE DOMAIN-CONTAINING PROTEIN"/>
    <property type="match status" value="1"/>
</dbReference>
<dbReference type="InterPro" id="IPR000477">
    <property type="entry name" value="RT_dom"/>
</dbReference>
<dbReference type="GO" id="GO:0003676">
    <property type="term" value="F:nucleic acid binding"/>
    <property type="evidence" value="ECO:0007669"/>
    <property type="project" value="InterPro"/>
</dbReference>
<dbReference type="AlphaFoldDB" id="A0A922CTW6"/>
<dbReference type="InterPro" id="IPR052560">
    <property type="entry name" value="RdDP_mobile_element"/>
</dbReference>
<protein>
    <submittedName>
        <fullName evidence="3">Uncharacterized protein</fullName>
    </submittedName>
</protein>
<comment type="caution">
    <text evidence="3">The sequence shown here is derived from an EMBL/GenBank/DDBJ whole genome shotgun (WGS) entry which is preliminary data.</text>
</comment>
<accession>A0A922CTW6</accession>
<dbReference type="InterPro" id="IPR002156">
    <property type="entry name" value="RNaseH_domain"/>
</dbReference>
<dbReference type="Pfam" id="PF00075">
    <property type="entry name" value="RNase_H"/>
    <property type="match status" value="1"/>
</dbReference>
<dbReference type="CDD" id="cd01650">
    <property type="entry name" value="RT_nLTR_like"/>
    <property type="match status" value="1"/>
</dbReference>
<gene>
    <name evidence="3" type="ORF">O3G_MSEX010465</name>
</gene>
<reference evidence="3" key="1">
    <citation type="journal article" date="2016" name="Insect Biochem. Mol. Biol.">
        <title>Multifaceted biological insights from a draft genome sequence of the tobacco hornworm moth, Manduca sexta.</title>
        <authorList>
            <person name="Kanost M.R."/>
            <person name="Arrese E.L."/>
            <person name="Cao X."/>
            <person name="Chen Y.R."/>
            <person name="Chellapilla S."/>
            <person name="Goldsmith M.R."/>
            <person name="Grosse-Wilde E."/>
            <person name="Heckel D.G."/>
            <person name="Herndon N."/>
            <person name="Jiang H."/>
            <person name="Papanicolaou A."/>
            <person name="Qu J."/>
            <person name="Soulages J.L."/>
            <person name="Vogel H."/>
            <person name="Walters J."/>
            <person name="Waterhouse R.M."/>
            <person name="Ahn S.J."/>
            <person name="Almeida F.C."/>
            <person name="An C."/>
            <person name="Aqrawi P."/>
            <person name="Bretschneider A."/>
            <person name="Bryant W.B."/>
            <person name="Bucks S."/>
            <person name="Chao H."/>
            <person name="Chevignon G."/>
            <person name="Christen J.M."/>
            <person name="Clarke D.F."/>
            <person name="Dittmer N.T."/>
            <person name="Ferguson L.C.F."/>
            <person name="Garavelou S."/>
            <person name="Gordon K.H.J."/>
            <person name="Gunaratna R.T."/>
            <person name="Han Y."/>
            <person name="Hauser F."/>
            <person name="He Y."/>
            <person name="Heidel-Fischer H."/>
            <person name="Hirsh A."/>
            <person name="Hu Y."/>
            <person name="Jiang H."/>
            <person name="Kalra D."/>
            <person name="Klinner C."/>
            <person name="Konig C."/>
            <person name="Kovar C."/>
            <person name="Kroll A.R."/>
            <person name="Kuwar S.S."/>
            <person name="Lee S.L."/>
            <person name="Lehman R."/>
            <person name="Li K."/>
            <person name="Li Z."/>
            <person name="Liang H."/>
            <person name="Lovelace S."/>
            <person name="Lu Z."/>
            <person name="Mansfield J.H."/>
            <person name="McCulloch K.J."/>
            <person name="Mathew T."/>
            <person name="Morton B."/>
            <person name="Muzny D.M."/>
            <person name="Neunemann D."/>
            <person name="Ongeri F."/>
            <person name="Pauchet Y."/>
            <person name="Pu L.L."/>
            <person name="Pyrousis I."/>
            <person name="Rao X.J."/>
            <person name="Redding A."/>
            <person name="Roesel C."/>
            <person name="Sanchez-Gracia A."/>
            <person name="Schaack S."/>
            <person name="Shukla A."/>
            <person name="Tetreau G."/>
            <person name="Wang Y."/>
            <person name="Xiong G.H."/>
            <person name="Traut W."/>
            <person name="Walsh T.K."/>
            <person name="Worley K.C."/>
            <person name="Wu D."/>
            <person name="Wu W."/>
            <person name="Wu Y.Q."/>
            <person name="Zhang X."/>
            <person name="Zou Z."/>
            <person name="Zucker H."/>
            <person name="Briscoe A.D."/>
            <person name="Burmester T."/>
            <person name="Clem R.J."/>
            <person name="Feyereisen R."/>
            <person name="Grimmelikhuijzen C.J.P."/>
            <person name="Hamodrakas S.J."/>
            <person name="Hansson B.S."/>
            <person name="Huguet E."/>
            <person name="Jermiin L.S."/>
            <person name="Lan Q."/>
            <person name="Lehman H.K."/>
            <person name="Lorenzen M."/>
            <person name="Merzendorfer H."/>
            <person name="Michalopoulos I."/>
            <person name="Morton D.B."/>
            <person name="Muthukrishnan S."/>
            <person name="Oakeshott J.G."/>
            <person name="Palmer W."/>
            <person name="Park Y."/>
            <person name="Passarelli A.L."/>
            <person name="Rozas J."/>
            <person name="Schwartz L.M."/>
            <person name="Smith W."/>
            <person name="Southgate A."/>
            <person name="Vilcinskas A."/>
            <person name="Vogt R."/>
            <person name="Wang P."/>
            <person name="Werren J."/>
            <person name="Yu X.Q."/>
            <person name="Zhou J.J."/>
            <person name="Brown S.J."/>
            <person name="Scherer S.E."/>
            <person name="Richards S."/>
            <person name="Blissard G.W."/>
        </authorList>
    </citation>
    <scope>NUCLEOTIDE SEQUENCE</scope>
</reference>
<proteinExistence type="predicted"/>
<dbReference type="Proteomes" id="UP000791440">
    <property type="component" value="Unassembled WGS sequence"/>
</dbReference>
<dbReference type="CDD" id="cd09276">
    <property type="entry name" value="Rnase_HI_RT_non_LTR"/>
    <property type="match status" value="1"/>
</dbReference>
<feature type="domain" description="Reverse transcriptase" evidence="1">
    <location>
        <begin position="463"/>
        <end position="735"/>
    </location>
</feature>
<dbReference type="InterPro" id="IPR005135">
    <property type="entry name" value="Endo/exonuclease/phosphatase"/>
</dbReference>